<dbReference type="CDD" id="cd00882">
    <property type="entry name" value="Ras_like_GTPase"/>
    <property type="match status" value="1"/>
</dbReference>
<reference evidence="3" key="1">
    <citation type="submission" date="2021-03" db="EMBL/GenBank/DDBJ databases">
        <title>Comparative genomics and phylogenomic investigation of the class Geoglossomycetes provide insights into ecological specialization and systematics.</title>
        <authorList>
            <person name="Melie T."/>
            <person name="Pirro S."/>
            <person name="Miller A.N."/>
            <person name="Quandt A."/>
        </authorList>
    </citation>
    <scope>NUCLEOTIDE SEQUENCE</scope>
    <source>
        <strain evidence="3">CAQ_001_2017</strain>
    </source>
</reference>
<evidence type="ECO:0000313" key="4">
    <source>
        <dbReference type="Proteomes" id="UP000750711"/>
    </source>
</evidence>
<proteinExistence type="predicted"/>
<keyword evidence="1" id="KW-0175">Coiled coil</keyword>
<evidence type="ECO:0000313" key="3">
    <source>
        <dbReference type="EMBL" id="KAH0559439.1"/>
    </source>
</evidence>
<evidence type="ECO:0000256" key="1">
    <source>
        <dbReference type="SAM" id="Coils"/>
    </source>
</evidence>
<protein>
    <recommendedName>
        <fullName evidence="2">G domain-containing protein</fullName>
    </recommendedName>
</protein>
<dbReference type="SUPFAM" id="SSF52540">
    <property type="entry name" value="P-loop containing nucleoside triphosphate hydrolases"/>
    <property type="match status" value="1"/>
</dbReference>
<feature type="coiled-coil region" evidence="1">
    <location>
        <begin position="350"/>
        <end position="381"/>
    </location>
</feature>
<keyword evidence="4" id="KW-1185">Reference proteome</keyword>
<dbReference type="EMBL" id="JAGHQM010000597">
    <property type="protein sequence ID" value="KAH0559439.1"/>
    <property type="molecule type" value="Genomic_DNA"/>
</dbReference>
<dbReference type="Proteomes" id="UP000750711">
    <property type="component" value="Unassembled WGS sequence"/>
</dbReference>
<dbReference type="AlphaFoldDB" id="A0A9P8RPT2"/>
<dbReference type="Gene3D" id="3.40.50.300">
    <property type="entry name" value="P-loop containing nucleotide triphosphate hydrolases"/>
    <property type="match status" value="1"/>
</dbReference>
<evidence type="ECO:0000259" key="2">
    <source>
        <dbReference type="Pfam" id="PF01926"/>
    </source>
</evidence>
<comment type="caution">
    <text evidence="3">The sequence shown here is derived from an EMBL/GenBank/DDBJ whole genome shotgun (WGS) entry which is preliminary data.</text>
</comment>
<dbReference type="InterPro" id="IPR027417">
    <property type="entry name" value="P-loop_NTPase"/>
</dbReference>
<feature type="coiled-coil region" evidence="1">
    <location>
        <begin position="260"/>
        <end position="306"/>
    </location>
</feature>
<organism evidence="3 4">
    <name type="scientific">Trichoglossum hirsutum</name>
    <dbReference type="NCBI Taxonomy" id="265104"/>
    <lineage>
        <taxon>Eukaryota</taxon>
        <taxon>Fungi</taxon>
        <taxon>Dikarya</taxon>
        <taxon>Ascomycota</taxon>
        <taxon>Pezizomycotina</taxon>
        <taxon>Geoglossomycetes</taxon>
        <taxon>Geoglossales</taxon>
        <taxon>Geoglossaceae</taxon>
        <taxon>Trichoglossum</taxon>
    </lineage>
</organism>
<accession>A0A9P8RPT2</accession>
<gene>
    <name evidence="3" type="ORF">GP486_004045</name>
</gene>
<dbReference type="Pfam" id="PF01926">
    <property type="entry name" value="MMR_HSR1"/>
    <property type="match status" value="1"/>
</dbReference>
<dbReference type="GO" id="GO:0005525">
    <property type="term" value="F:GTP binding"/>
    <property type="evidence" value="ECO:0007669"/>
    <property type="project" value="InterPro"/>
</dbReference>
<feature type="domain" description="G" evidence="2">
    <location>
        <begin position="50"/>
        <end position="109"/>
    </location>
</feature>
<name>A0A9P8RPT2_9PEZI</name>
<dbReference type="InterPro" id="IPR006073">
    <property type="entry name" value="GTP-bd"/>
</dbReference>
<sequence>MARVYEIEELLGSAPPPYESILPRTTVDARRPREIEHRNAETLSQEDVVVAVMGVTGAGKSSFISLLTDEPITVGHDLESCTSGIGVYSFVQSGGQTVYLIDTPGFNDTNRSDIEILKEIAFFFGGLYGKRVKLAGIVYLHRISDVRMTGTAFKNLQMLKKLCGDGFLPRVVLATTMWSLLANHGHEVGVEREQMLRSKFWSSMEQKGSRVLRHTDDEQSARSIVSYLLEKDTPAVLDIQREMVDSRLTLDETTAGRFLQEELLEAREKYQKEIAEYKESLQEARKDKDEESIAAISQQMREYESQTNRVDPDRAGFRMSLPEIIQERRREYASTDIGQERDDITRDEEIRFIHQTLADLQEQLEQKEREHRDAISRLRRNTQARVTEERDRAIFEQQQTWEMQRRELEARIYAEKQARLSREKRIEAMRKPKIIDIISSWILGLGMQYTGDRHVVEYMERNYPSRSRTH</sequence>